<evidence type="ECO:0000256" key="3">
    <source>
        <dbReference type="ARBA" id="ARBA00022448"/>
    </source>
</evidence>
<evidence type="ECO:0000313" key="10">
    <source>
        <dbReference type="EMBL" id="OQV14449.1"/>
    </source>
</evidence>
<reference evidence="11" key="1">
    <citation type="submission" date="2017-01" db="EMBL/GenBank/DDBJ databases">
        <title>Comparative genomics of anhydrobiosis in the tardigrade Hypsibius dujardini.</title>
        <authorList>
            <person name="Yoshida Y."/>
            <person name="Koutsovoulos G."/>
            <person name="Laetsch D."/>
            <person name="Stevens L."/>
            <person name="Kumar S."/>
            <person name="Horikawa D."/>
            <person name="Ishino K."/>
            <person name="Komine S."/>
            <person name="Tomita M."/>
            <person name="Blaxter M."/>
            <person name="Arakawa K."/>
        </authorList>
    </citation>
    <scope>NUCLEOTIDE SEQUENCE [LARGE SCALE GENOMIC DNA]</scope>
    <source>
        <strain evidence="11">Z151</strain>
    </source>
</reference>
<keyword evidence="4 9" id="KW-0812">Transmembrane</keyword>
<dbReference type="EMBL" id="MTYJ01000105">
    <property type="protein sequence ID" value="OQV14449.1"/>
    <property type="molecule type" value="Genomic_DNA"/>
</dbReference>
<dbReference type="AlphaFoldDB" id="A0A1W0WGX5"/>
<organism evidence="10 11">
    <name type="scientific">Hypsibius exemplaris</name>
    <name type="common">Freshwater tardigrade</name>
    <dbReference type="NCBI Taxonomy" id="2072580"/>
    <lineage>
        <taxon>Eukaryota</taxon>
        <taxon>Metazoa</taxon>
        <taxon>Ecdysozoa</taxon>
        <taxon>Tardigrada</taxon>
        <taxon>Eutardigrada</taxon>
        <taxon>Parachela</taxon>
        <taxon>Hypsibioidea</taxon>
        <taxon>Hypsibiidae</taxon>
        <taxon>Hypsibius</taxon>
    </lineage>
</organism>
<dbReference type="OrthoDB" id="6608471at2759"/>
<evidence type="ECO:0000256" key="1">
    <source>
        <dbReference type="ARBA" id="ARBA00004225"/>
    </source>
</evidence>
<dbReference type="GO" id="GO:0015075">
    <property type="term" value="F:monoatomic ion transmembrane transporter activity"/>
    <property type="evidence" value="ECO:0007669"/>
    <property type="project" value="InterPro"/>
</dbReference>
<dbReference type="NCBIfam" id="TIGR00798">
    <property type="entry name" value="mtc"/>
    <property type="match status" value="1"/>
</dbReference>
<evidence type="ECO:0000256" key="9">
    <source>
        <dbReference type="RuleBase" id="RU362000"/>
    </source>
</evidence>
<protein>
    <recommendedName>
        <fullName evidence="9">Sidoreflexin</fullName>
    </recommendedName>
</protein>
<accession>A0A1W0WGX5</accession>
<dbReference type="GO" id="GO:1990542">
    <property type="term" value="P:mitochondrial transmembrane transport"/>
    <property type="evidence" value="ECO:0007669"/>
    <property type="project" value="TreeGrafter"/>
</dbReference>
<keyword evidence="6 9" id="KW-1133">Transmembrane helix</keyword>
<comment type="subcellular location">
    <subcellularLocation>
        <location evidence="1 9">Mitochondrion membrane</location>
        <topology evidence="1 9">Multi-pass membrane protein</topology>
    </subcellularLocation>
</comment>
<feature type="transmembrane region" description="Helical" evidence="9">
    <location>
        <begin position="310"/>
        <end position="333"/>
    </location>
</feature>
<evidence type="ECO:0000313" key="11">
    <source>
        <dbReference type="Proteomes" id="UP000192578"/>
    </source>
</evidence>
<comment type="caution">
    <text evidence="10">The sequence shown here is derived from an EMBL/GenBank/DDBJ whole genome shotgun (WGS) entry which is preliminary data.</text>
</comment>
<evidence type="ECO:0000256" key="8">
    <source>
        <dbReference type="ARBA" id="ARBA00023136"/>
    </source>
</evidence>
<comment type="similarity">
    <text evidence="2 9">Belongs to the sideroflexin family.</text>
</comment>
<evidence type="ECO:0000256" key="6">
    <source>
        <dbReference type="ARBA" id="ARBA00022989"/>
    </source>
</evidence>
<keyword evidence="11" id="KW-1185">Reference proteome</keyword>
<sequence>MNFLRIFCMGFRMALEQANQPIKSAVASKLPAPTEAPRVSPFSDDVPFQLGKSKFDLSTYSGRVLHFFNVIDPRTLFTSDSELKNAQALLTAYKSGWLPSGIGNKELWEAQKIVQSMVHPDTGDTIPMPFRMSGYVPFGSPIVAGLLLPNPTLGSIIFWQWLNQSHNACVNYCNRNATKPTSTSQFVQGYLGAVTAAVGVAVGINQMIARAKGISPATRSVLQKFVPFPAVCTANVLNVFLMRRQELKTGVEVYDKSLRVVGVSKVAAYDAIKDTALTRIVLPAPIYTIPPIIMATLERTSLFKRFPRSYLPVNASLGALIFALALPLAIGLFPQESTIPRHKLEKEIQDATTDELLYYNKGL</sequence>
<keyword evidence="5" id="KW-0029">Amino-acid transport</keyword>
<comment type="caution">
    <text evidence="9">Lacks conserved residue(s) required for the propagation of feature annotation.</text>
</comment>
<keyword evidence="8 9" id="KW-0472">Membrane</keyword>
<keyword evidence="7 9" id="KW-0496">Mitochondrion</keyword>
<evidence type="ECO:0000256" key="2">
    <source>
        <dbReference type="ARBA" id="ARBA00005974"/>
    </source>
</evidence>
<dbReference type="Pfam" id="PF03820">
    <property type="entry name" value="SFXNs"/>
    <property type="match status" value="1"/>
</dbReference>
<dbReference type="GO" id="GO:0006865">
    <property type="term" value="P:amino acid transport"/>
    <property type="evidence" value="ECO:0007669"/>
    <property type="project" value="UniProtKB-KW"/>
</dbReference>
<evidence type="ECO:0000256" key="5">
    <source>
        <dbReference type="ARBA" id="ARBA00022970"/>
    </source>
</evidence>
<dbReference type="Proteomes" id="UP000192578">
    <property type="component" value="Unassembled WGS sequence"/>
</dbReference>
<proteinExistence type="inferred from homology"/>
<gene>
    <name evidence="10" type="ORF">BV898_11425</name>
</gene>
<dbReference type="PANTHER" id="PTHR11153">
    <property type="entry name" value="SIDEROFLEXIN"/>
    <property type="match status" value="1"/>
</dbReference>
<dbReference type="InterPro" id="IPR004686">
    <property type="entry name" value="Mtc"/>
</dbReference>
<evidence type="ECO:0000256" key="4">
    <source>
        <dbReference type="ARBA" id="ARBA00022692"/>
    </source>
</evidence>
<evidence type="ECO:0000256" key="7">
    <source>
        <dbReference type="ARBA" id="ARBA00023128"/>
    </source>
</evidence>
<dbReference type="PANTHER" id="PTHR11153:SF6">
    <property type="entry name" value="SIDEROFLEXIN-5"/>
    <property type="match status" value="1"/>
</dbReference>
<name>A0A1W0WGX5_HYPEX</name>
<dbReference type="GO" id="GO:0005743">
    <property type="term" value="C:mitochondrial inner membrane"/>
    <property type="evidence" value="ECO:0007669"/>
    <property type="project" value="TreeGrafter"/>
</dbReference>
<keyword evidence="3" id="KW-0813">Transport</keyword>